<feature type="transmembrane region" description="Helical" evidence="5">
    <location>
        <begin position="24"/>
        <end position="43"/>
    </location>
</feature>
<organism evidence="7 8">
    <name type="scientific">Diplogelasinospora grovesii</name>
    <dbReference type="NCBI Taxonomy" id="303347"/>
    <lineage>
        <taxon>Eukaryota</taxon>
        <taxon>Fungi</taxon>
        <taxon>Dikarya</taxon>
        <taxon>Ascomycota</taxon>
        <taxon>Pezizomycotina</taxon>
        <taxon>Sordariomycetes</taxon>
        <taxon>Sordariomycetidae</taxon>
        <taxon>Sordariales</taxon>
        <taxon>Diplogelasinosporaceae</taxon>
        <taxon>Diplogelasinospora</taxon>
    </lineage>
</organism>
<dbReference type="PROSITE" id="PS50850">
    <property type="entry name" value="MFS"/>
    <property type="match status" value="1"/>
</dbReference>
<dbReference type="PANTHER" id="PTHR23501:SF43">
    <property type="entry name" value="MULTIDRUG TRANSPORTER, PUTATIVE (AFU_ORTHOLOGUE AFUA_6G03040)-RELATED"/>
    <property type="match status" value="1"/>
</dbReference>
<sequence length="512" mass="55434">MLDSSIVATSLYTIGQEFKETQSINWVALAYSLAYLSCAVLFARISDVIGRKWAFLASYVIFIAFSLGCGFAQSLQQLIACRALQGIGGSGLYSTTMIVFPELTPDHQKKHIASVVGLVIAVSGVLGPVLGGILTDYASWRWVFWINGPIGLVSIVIFWLTWPKEKYLPHLERRAWKEVDFLGSFLLIAASVLIVFPFQSAGENGDTWSQAIFIAPLILGIFCICALFAWEYYIDTRWQGKLAAAIPLVLLRNHVYSFATLATICMGFPYMMSVYAFPIYFQVVNGKSPLQAGLMLLPMLGGTAIGTTIGGAVNGKNNRMFETFVAACILMIIGCASETTASGTFGTDPKILGLLTFIGFGFGMSASASTMLANIESPVREHASAQGIIAQVRILGGSIGIAASSAILGVKKRTQLPGIVSPQQLANLAAVGPTLSPDQLGAIRRVYTDALRVDMIVCCGVLALGIVFSLGVYRRNRLSPMEQSRKRIIEERERKRRLAEVKADANVLVGQI</sequence>
<reference evidence="8" key="1">
    <citation type="journal article" date="2023" name="Mol. Phylogenet. Evol.">
        <title>Genome-scale phylogeny and comparative genomics of the fungal order Sordariales.</title>
        <authorList>
            <person name="Hensen N."/>
            <person name="Bonometti L."/>
            <person name="Westerberg I."/>
            <person name="Brannstrom I.O."/>
            <person name="Guillou S."/>
            <person name="Cros-Aarteil S."/>
            <person name="Calhoun S."/>
            <person name="Haridas S."/>
            <person name="Kuo A."/>
            <person name="Mondo S."/>
            <person name="Pangilinan J."/>
            <person name="Riley R."/>
            <person name="LaButti K."/>
            <person name="Andreopoulos B."/>
            <person name="Lipzen A."/>
            <person name="Chen C."/>
            <person name="Yan M."/>
            <person name="Daum C."/>
            <person name="Ng V."/>
            <person name="Clum A."/>
            <person name="Steindorff A."/>
            <person name="Ohm R.A."/>
            <person name="Martin F."/>
            <person name="Silar P."/>
            <person name="Natvig D.O."/>
            <person name="Lalanne C."/>
            <person name="Gautier V."/>
            <person name="Ament-Velasquez S.L."/>
            <person name="Kruys A."/>
            <person name="Hutchinson M.I."/>
            <person name="Powell A.J."/>
            <person name="Barry K."/>
            <person name="Miller A.N."/>
            <person name="Grigoriev I.V."/>
            <person name="Debuchy R."/>
            <person name="Gladieux P."/>
            <person name="Hiltunen Thoren M."/>
            <person name="Johannesson H."/>
        </authorList>
    </citation>
    <scope>NUCLEOTIDE SEQUENCE [LARGE SCALE GENOMIC DNA]</scope>
    <source>
        <strain evidence="8">CBS 340.73</strain>
    </source>
</reference>
<accession>A0AAN6NFJ1</accession>
<feature type="domain" description="Major facilitator superfamily (MFS) profile" evidence="6">
    <location>
        <begin position="1"/>
        <end position="477"/>
    </location>
</feature>
<feature type="transmembrane region" description="Helical" evidence="5">
    <location>
        <begin position="140"/>
        <end position="160"/>
    </location>
</feature>
<dbReference type="PANTHER" id="PTHR23501">
    <property type="entry name" value="MAJOR FACILITATOR SUPERFAMILY"/>
    <property type="match status" value="1"/>
</dbReference>
<dbReference type="SUPFAM" id="SSF103473">
    <property type="entry name" value="MFS general substrate transporter"/>
    <property type="match status" value="1"/>
</dbReference>
<evidence type="ECO:0000313" key="7">
    <source>
        <dbReference type="EMBL" id="KAK3944844.1"/>
    </source>
</evidence>
<keyword evidence="8" id="KW-1185">Reference proteome</keyword>
<evidence type="ECO:0000313" key="8">
    <source>
        <dbReference type="Proteomes" id="UP001303473"/>
    </source>
</evidence>
<evidence type="ECO:0000256" key="2">
    <source>
        <dbReference type="ARBA" id="ARBA00022692"/>
    </source>
</evidence>
<keyword evidence="3 5" id="KW-1133">Transmembrane helix</keyword>
<feature type="transmembrane region" description="Helical" evidence="5">
    <location>
        <begin position="292"/>
        <end position="312"/>
    </location>
</feature>
<feature type="transmembrane region" description="Helical" evidence="5">
    <location>
        <begin position="112"/>
        <end position="134"/>
    </location>
</feature>
<proteinExistence type="predicted"/>
<dbReference type="EMBL" id="MU853757">
    <property type="protein sequence ID" value="KAK3944844.1"/>
    <property type="molecule type" value="Genomic_DNA"/>
</dbReference>
<dbReference type="Pfam" id="PF07690">
    <property type="entry name" value="MFS_1"/>
    <property type="match status" value="1"/>
</dbReference>
<dbReference type="InterPro" id="IPR020846">
    <property type="entry name" value="MFS_dom"/>
</dbReference>
<feature type="transmembrane region" description="Helical" evidence="5">
    <location>
        <begin position="181"/>
        <end position="199"/>
    </location>
</feature>
<feature type="transmembrane region" description="Helical" evidence="5">
    <location>
        <begin position="255"/>
        <end position="280"/>
    </location>
</feature>
<dbReference type="InterPro" id="IPR036259">
    <property type="entry name" value="MFS_trans_sf"/>
</dbReference>
<feature type="transmembrane region" description="Helical" evidence="5">
    <location>
        <begin position="453"/>
        <end position="473"/>
    </location>
</feature>
<name>A0AAN6NFJ1_9PEZI</name>
<comment type="subcellular location">
    <subcellularLocation>
        <location evidence="1">Membrane</location>
        <topology evidence="1">Multi-pass membrane protein</topology>
    </subcellularLocation>
</comment>
<dbReference type="GO" id="GO:0005886">
    <property type="term" value="C:plasma membrane"/>
    <property type="evidence" value="ECO:0007669"/>
    <property type="project" value="TreeGrafter"/>
</dbReference>
<dbReference type="Proteomes" id="UP001303473">
    <property type="component" value="Unassembled WGS sequence"/>
</dbReference>
<evidence type="ECO:0000256" key="4">
    <source>
        <dbReference type="ARBA" id="ARBA00023136"/>
    </source>
</evidence>
<feature type="transmembrane region" description="Helical" evidence="5">
    <location>
        <begin position="55"/>
        <end position="76"/>
    </location>
</feature>
<keyword evidence="4 5" id="KW-0472">Membrane</keyword>
<dbReference type="InterPro" id="IPR011701">
    <property type="entry name" value="MFS"/>
</dbReference>
<dbReference type="Gene3D" id="1.20.1720.10">
    <property type="entry name" value="Multidrug resistance protein D"/>
    <property type="match status" value="1"/>
</dbReference>
<feature type="transmembrane region" description="Helical" evidence="5">
    <location>
        <begin position="351"/>
        <end position="375"/>
    </location>
</feature>
<evidence type="ECO:0000256" key="5">
    <source>
        <dbReference type="SAM" id="Phobius"/>
    </source>
</evidence>
<comment type="caution">
    <text evidence="7">The sequence shown here is derived from an EMBL/GenBank/DDBJ whole genome shotgun (WGS) entry which is preliminary data.</text>
</comment>
<keyword evidence="2 5" id="KW-0812">Transmembrane</keyword>
<dbReference type="AlphaFoldDB" id="A0AAN6NFJ1"/>
<feature type="transmembrane region" description="Helical" evidence="5">
    <location>
        <begin position="211"/>
        <end position="234"/>
    </location>
</feature>
<feature type="transmembrane region" description="Helical" evidence="5">
    <location>
        <begin position="387"/>
        <end position="408"/>
    </location>
</feature>
<evidence type="ECO:0000259" key="6">
    <source>
        <dbReference type="PROSITE" id="PS50850"/>
    </source>
</evidence>
<protein>
    <submittedName>
        <fullName evidence="7">MFS general substrate transporter</fullName>
    </submittedName>
</protein>
<dbReference type="GO" id="GO:0022857">
    <property type="term" value="F:transmembrane transporter activity"/>
    <property type="evidence" value="ECO:0007669"/>
    <property type="project" value="InterPro"/>
</dbReference>
<gene>
    <name evidence="7" type="ORF">QBC46DRAFT_250830</name>
</gene>
<feature type="transmembrane region" description="Helical" evidence="5">
    <location>
        <begin position="324"/>
        <end position="345"/>
    </location>
</feature>
<evidence type="ECO:0000256" key="3">
    <source>
        <dbReference type="ARBA" id="ARBA00022989"/>
    </source>
</evidence>
<evidence type="ECO:0000256" key="1">
    <source>
        <dbReference type="ARBA" id="ARBA00004141"/>
    </source>
</evidence>
<dbReference type="Gene3D" id="1.20.1250.20">
    <property type="entry name" value="MFS general substrate transporter like domains"/>
    <property type="match status" value="1"/>
</dbReference>